<evidence type="ECO:0000313" key="3">
    <source>
        <dbReference type="WBParaSite" id="Hba_21046"/>
    </source>
</evidence>
<dbReference type="WBParaSite" id="Hba_21046">
    <property type="protein sequence ID" value="Hba_21046"/>
    <property type="gene ID" value="Hba_21046"/>
</dbReference>
<sequence length="255" mass="29255">MDDNPFSNPQKGYSLSGNHDTPQFLRITVYQWKSIDWAKEYFKKEEELRKTREELKAANEELRVVNEELRAVNKELREFHGKQHAVYEEVKEALRLNTDLAVANKELEKDLISSNMVLLQEKKSLSASGVVELFESKNFVCAPSNCKGRQFKYEWLYNKCEIFKNNVQKYVGSNISDRDVGLLGKDWYASASHDIHGSLNNGNEVIIRRKGSVDASGSHMSNLVCKVYNDLIVSALSTSLYHGFVCHFNAFYIQV</sequence>
<keyword evidence="1" id="KW-0175">Coiled coil</keyword>
<proteinExistence type="predicted"/>
<reference evidence="3" key="1">
    <citation type="submission" date="2016-11" db="UniProtKB">
        <authorList>
            <consortium name="WormBaseParasite"/>
        </authorList>
    </citation>
    <scope>IDENTIFICATION</scope>
</reference>
<accession>A0A1I7XU49</accession>
<dbReference type="AlphaFoldDB" id="A0A1I7XU49"/>
<keyword evidence="2" id="KW-1185">Reference proteome</keyword>
<organism evidence="2 3">
    <name type="scientific">Heterorhabditis bacteriophora</name>
    <name type="common">Entomopathogenic nematode worm</name>
    <dbReference type="NCBI Taxonomy" id="37862"/>
    <lineage>
        <taxon>Eukaryota</taxon>
        <taxon>Metazoa</taxon>
        <taxon>Ecdysozoa</taxon>
        <taxon>Nematoda</taxon>
        <taxon>Chromadorea</taxon>
        <taxon>Rhabditida</taxon>
        <taxon>Rhabditina</taxon>
        <taxon>Rhabditomorpha</taxon>
        <taxon>Strongyloidea</taxon>
        <taxon>Heterorhabditidae</taxon>
        <taxon>Heterorhabditis</taxon>
    </lineage>
</organism>
<feature type="coiled-coil region" evidence="1">
    <location>
        <begin position="38"/>
        <end position="110"/>
    </location>
</feature>
<evidence type="ECO:0000313" key="2">
    <source>
        <dbReference type="Proteomes" id="UP000095283"/>
    </source>
</evidence>
<protein>
    <submittedName>
        <fullName evidence="3">Nuclear distribution protein nudE-like 1-B</fullName>
    </submittedName>
</protein>
<evidence type="ECO:0000256" key="1">
    <source>
        <dbReference type="SAM" id="Coils"/>
    </source>
</evidence>
<name>A0A1I7XU49_HETBA</name>
<dbReference type="Proteomes" id="UP000095283">
    <property type="component" value="Unplaced"/>
</dbReference>